<name>A0A0T9LH90_YERKR</name>
<evidence type="ECO:0000256" key="1">
    <source>
        <dbReference type="SAM" id="Phobius"/>
    </source>
</evidence>
<feature type="transmembrane region" description="Helical" evidence="1">
    <location>
        <begin position="6"/>
        <end position="32"/>
    </location>
</feature>
<organism evidence="2 3">
    <name type="scientific">Yersinia kristensenii</name>
    <dbReference type="NCBI Taxonomy" id="28152"/>
    <lineage>
        <taxon>Bacteria</taxon>
        <taxon>Pseudomonadati</taxon>
        <taxon>Pseudomonadota</taxon>
        <taxon>Gammaproteobacteria</taxon>
        <taxon>Enterobacterales</taxon>
        <taxon>Yersiniaceae</taxon>
        <taxon>Yersinia</taxon>
    </lineage>
</organism>
<sequence>MMINFAANLLLIGFLIGQLVLLMWCPILSLILNSMLGMIWCYQPINKIEEK</sequence>
<reference evidence="2 3" key="1">
    <citation type="submission" date="2015-03" db="EMBL/GenBank/DDBJ databases">
        <authorList>
            <person name="Murphy D."/>
        </authorList>
    </citation>
    <scope>NUCLEOTIDE SEQUENCE [LARGE SCALE GENOMIC DNA]</scope>
    <source>
        <strain evidence="2 3">FCF326</strain>
    </source>
</reference>
<keyword evidence="1" id="KW-1133">Transmembrane helix</keyword>
<dbReference type="AlphaFoldDB" id="A0A0T9LH90"/>
<keyword evidence="1" id="KW-0812">Transmembrane</keyword>
<evidence type="ECO:0000313" key="3">
    <source>
        <dbReference type="Proteomes" id="UP000045824"/>
    </source>
</evidence>
<evidence type="ECO:0000313" key="2">
    <source>
        <dbReference type="EMBL" id="CNE95083.1"/>
    </source>
</evidence>
<protein>
    <submittedName>
        <fullName evidence="2">Uncharacterized protein</fullName>
    </submittedName>
</protein>
<accession>A0A0T9LH90</accession>
<proteinExistence type="predicted"/>
<dbReference type="EMBL" id="CPYI01000010">
    <property type="protein sequence ID" value="CNE95083.1"/>
    <property type="molecule type" value="Genomic_DNA"/>
</dbReference>
<keyword evidence="1" id="KW-0472">Membrane</keyword>
<gene>
    <name evidence="2" type="ORF">ERS008491_02691</name>
</gene>
<dbReference type="Proteomes" id="UP000045824">
    <property type="component" value="Unassembled WGS sequence"/>
</dbReference>